<dbReference type="OrthoDB" id="410198at2759"/>
<dbReference type="AlphaFoldDB" id="A0A6A5SPQ5"/>
<dbReference type="EMBL" id="ML976060">
    <property type="protein sequence ID" value="KAF1940596.1"/>
    <property type="molecule type" value="Genomic_DNA"/>
</dbReference>
<evidence type="ECO:0000313" key="2">
    <source>
        <dbReference type="Proteomes" id="UP000800038"/>
    </source>
</evidence>
<protein>
    <submittedName>
        <fullName evidence="1">Uncharacterized protein</fullName>
    </submittedName>
</protein>
<sequence>MDSHPCCAGKAGVHNNRKAAFKAAIIDKTSGPYMAMKTHIETTVATLLQEVETELKTSCDDLFLKIFHSFDQICLRQEDDGFQALEMGKELREDIEEARRVLEGPAEEALLGAGIYVK</sequence>
<dbReference type="Proteomes" id="UP000800038">
    <property type="component" value="Unassembled WGS sequence"/>
</dbReference>
<name>A0A6A5SPQ5_9PLEO</name>
<accession>A0A6A5SPQ5</accession>
<keyword evidence="2" id="KW-1185">Reference proteome</keyword>
<evidence type="ECO:0000313" key="1">
    <source>
        <dbReference type="EMBL" id="KAF1940596.1"/>
    </source>
</evidence>
<proteinExistence type="predicted"/>
<organism evidence="1 2">
    <name type="scientific">Clathrospora elynae</name>
    <dbReference type="NCBI Taxonomy" id="706981"/>
    <lineage>
        <taxon>Eukaryota</taxon>
        <taxon>Fungi</taxon>
        <taxon>Dikarya</taxon>
        <taxon>Ascomycota</taxon>
        <taxon>Pezizomycotina</taxon>
        <taxon>Dothideomycetes</taxon>
        <taxon>Pleosporomycetidae</taxon>
        <taxon>Pleosporales</taxon>
        <taxon>Diademaceae</taxon>
        <taxon>Clathrospora</taxon>
    </lineage>
</organism>
<reference evidence="1" key="1">
    <citation type="journal article" date="2020" name="Stud. Mycol.">
        <title>101 Dothideomycetes genomes: a test case for predicting lifestyles and emergence of pathogens.</title>
        <authorList>
            <person name="Haridas S."/>
            <person name="Albert R."/>
            <person name="Binder M."/>
            <person name="Bloem J."/>
            <person name="Labutti K."/>
            <person name="Salamov A."/>
            <person name="Andreopoulos B."/>
            <person name="Baker S."/>
            <person name="Barry K."/>
            <person name="Bills G."/>
            <person name="Bluhm B."/>
            <person name="Cannon C."/>
            <person name="Castanera R."/>
            <person name="Culley D."/>
            <person name="Daum C."/>
            <person name="Ezra D."/>
            <person name="Gonzalez J."/>
            <person name="Henrissat B."/>
            <person name="Kuo A."/>
            <person name="Liang C."/>
            <person name="Lipzen A."/>
            <person name="Lutzoni F."/>
            <person name="Magnuson J."/>
            <person name="Mondo S."/>
            <person name="Nolan M."/>
            <person name="Ohm R."/>
            <person name="Pangilinan J."/>
            <person name="Park H.-J."/>
            <person name="Ramirez L."/>
            <person name="Alfaro M."/>
            <person name="Sun H."/>
            <person name="Tritt A."/>
            <person name="Yoshinaga Y."/>
            <person name="Zwiers L.-H."/>
            <person name="Turgeon B."/>
            <person name="Goodwin S."/>
            <person name="Spatafora J."/>
            <person name="Crous P."/>
            <person name="Grigoriev I."/>
        </authorList>
    </citation>
    <scope>NUCLEOTIDE SEQUENCE</scope>
    <source>
        <strain evidence="1">CBS 161.51</strain>
    </source>
</reference>
<gene>
    <name evidence="1" type="ORF">EJ02DRAFT_455900</name>
</gene>